<sequence length="163" mass="19861">MPSYFQSHISINFQKPLKQFQKPPIFQQSHQQFLLKSVILHFQKKRNYLTRSIFTRKNYSIKPISYFKSIHNFTKKFFRLTNYFQNAINFHNKAIQFSQKCHNQFQTIFLKSSAIQKQIKIIKQTKISREIYKEQKSIKKLLKVKQKQKLLPTFNTQKQKIWN</sequence>
<dbReference type="RefSeq" id="XP_012652040.1">
    <property type="nucleotide sequence ID" value="XM_012796586.1"/>
</dbReference>
<dbReference type="InParanoid" id="W7XJB2"/>
<dbReference type="GO" id="GO:0043565">
    <property type="term" value="F:sequence-specific DNA binding"/>
    <property type="evidence" value="ECO:0007669"/>
    <property type="project" value="InterPro"/>
</dbReference>
<dbReference type="GeneID" id="24437256"/>
<proteinExistence type="predicted"/>
<evidence type="ECO:0000313" key="2">
    <source>
        <dbReference type="Proteomes" id="UP000009168"/>
    </source>
</evidence>
<dbReference type="InterPro" id="IPR036081">
    <property type="entry name" value="Translin_sf"/>
</dbReference>
<reference evidence="2" key="1">
    <citation type="journal article" date="2006" name="PLoS Biol.">
        <title>Macronuclear genome sequence of the ciliate Tetrahymena thermophila, a model eukaryote.</title>
        <authorList>
            <person name="Eisen J.A."/>
            <person name="Coyne R.S."/>
            <person name="Wu M."/>
            <person name="Wu D."/>
            <person name="Thiagarajan M."/>
            <person name="Wortman J.R."/>
            <person name="Badger J.H."/>
            <person name="Ren Q."/>
            <person name="Amedeo P."/>
            <person name="Jones K.M."/>
            <person name="Tallon L.J."/>
            <person name="Delcher A.L."/>
            <person name="Salzberg S.L."/>
            <person name="Silva J.C."/>
            <person name="Haas B.J."/>
            <person name="Majoros W.H."/>
            <person name="Farzad M."/>
            <person name="Carlton J.M."/>
            <person name="Smith R.K. Jr."/>
            <person name="Garg J."/>
            <person name="Pearlman R.E."/>
            <person name="Karrer K.M."/>
            <person name="Sun L."/>
            <person name="Manning G."/>
            <person name="Elde N.C."/>
            <person name="Turkewitz A.P."/>
            <person name="Asai D.J."/>
            <person name="Wilkes D.E."/>
            <person name="Wang Y."/>
            <person name="Cai H."/>
            <person name="Collins K."/>
            <person name="Stewart B.A."/>
            <person name="Lee S.R."/>
            <person name="Wilamowska K."/>
            <person name="Weinberg Z."/>
            <person name="Ruzzo W.L."/>
            <person name="Wloga D."/>
            <person name="Gaertig J."/>
            <person name="Frankel J."/>
            <person name="Tsao C.-C."/>
            <person name="Gorovsky M.A."/>
            <person name="Keeling P.J."/>
            <person name="Waller R.F."/>
            <person name="Patron N.J."/>
            <person name="Cherry J.M."/>
            <person name="Stover N.A."/>
            <person name="Krieger C.J."/>
            <person name="del Toro C."/>
            <person name="Ryder H.F."/>
            <person name="Williamson S.C."/>
            <person name="Barbeau R.A."/>
            <person name="Hamilton E.P."/>
            <person name="Orias E."/>
        </authorList>
    </citation>
    <scope>NUCLEOTIDE SEQUENCE [LARGE SCALE GENOMIC DNA]</scope>
    <source>
        <strain evidence="2">SB210</strain>
    </source>
</reference>
<evidence type="ECO:0000313" key="1">
    <source>
        <dbReference type="EMBL" id="EWS75366.1"/>
    </source>
</evidence>
<dbReference type="Proteomes" id="UP000009168">
    <property type="component" value="Unassembled WGS sequence"/>
</dbReference>
<gene>
    <name evidence="1" type="ORF">TTHERM_000095441</name>
</gene>
<protein>
    <submittedName>
        <fullName evidence="1">Uncharacterized protein</fullName>
    </submittedName>
</protein>
<accession>W7XJB2</accession>
<keyword evidence="2" id="KW-1185">Reference proteome</keyword>
<dbReference type="EMBL" id="GG662767">
    <property type="protein sequence ID" value="EWS75366.1"/>
    <property type="molecule type" value="Genomic_DNA"/>
</dbReference>
<organism evidence="1 2">
    <name type="scientific">Tetrahymena thermophila (strain SB210)</name>
    <dbReference type="NCBI Taxonomy" id="312017"/>
    <lineage>
        <taxon>Eukaryota</taxon>
        <taxon>Sar</taxon>
        <taxon>Alveolata</taxon>
        <taxon>Ciliophora</taxon>
        <taxon>Intramacronucleata</taxon>
        <taxon>Oligohymenophorea</taxon>
        <taxon>Hymenostomatida</taxon>
        <taxon>Tetrahymenina</taxon>
        <taxon>Tetrahymenidae</taxon>
        <taxon>Tetrahymena</taxon>
    </lineage>
</organism>
<dbReference type="KEGG" id="tet:TTHERM_000095441"/>
<dbReference type="AlphaFoldDB" id="W7XJB2"/>
<name>W7XJB2_TETTS</name>
<dbReference type="SUPFAM" id="SSF74784">
    <property type="entry name" value="Translin"/>
    <property type="match status" value="1"/>
</dbReference>